<evidence type="ECO:0000256" key="1">
    <source>
        <dbReference type="SAM" id="Phobius"/>
    </source>
</evidence>
<gene>
    <name evidence="2" type="ORF">SAMN05660299_02277</name>
</gene>
<evidence type="ECO:0000313" key="3">
    <source>
        <dbReference type="Proteomes" id="UP000199309"/>
    </source>
</evidence>
<dbReference type="AlphaFoldDB" id="A0A1G9ZAY3"/>
<keyword evidence="3" id="KW-1185">Reference proteome</keyword>
<reference evidence="2 3" key="1">
    <citation type="submission" date="2016-10" db="EMBL/GenBank/DDBJ databases">
        <authorList>
            <person name="de Groot N.N."/>
        </authorList>
    </citation>
    <scope>NUCLEOTIDE SEQUENCE [LARGE SCALE GENOMIC DNA]</scope>
    <source>
        <strain evidence="2 3">DSM 16981</strain>
    </source>
</reference>
<proteinExistence type="predicted"/>
<evidence type="ECO:0000313" key="2">
    <source>
        <dbReference type="EMBL" id="SDN18618.1"/>
    </source>
</evidence>
<protein>
    <submittedName>
        <fullName evidence="2">Uncharacterized protein</fullName>
    </submittedName>
</protein>
<dbReference type="EMBL" id="FNHQ01000029">
    <property type="protein sequence ID" value="SDN18618.1"/>
    <property type="molecule type" value="Genomic_DNA"/>
</dbReference>
<dbReference type="STRING" id="349095.SAMN05660299_02277"/>
<keyword evidence="1" id="KW-1133">Transmembrane helix</keyword>
<keyword evidence="1" id="KW-0812">Transmembrane</keyword>
<sequence>MFNDIMFYGLLFIICLFAISAVRSVLAMGRYKDKNMTKSKRQKLNLIRALGVFCVVAFICYMGYIFQ</sequence>
<feature type="transmembrane region" description="Helical" evidence="1">
    <location>
        <begin position="46"/>
        <end position="66"/>
    </location>
</feature>
<feature type="transmembrane region" description="Helical" evidence="1">
    <location>
        <begin position="6"/>
        <end position="26"/>
    </location>
</feature>
<dbReference type="Proteomes" id="UP000199309">
    <property type="component" value="Unassembled WGS sequence"/>
</dbReference>
<accession>A0A1G9ZAY3</accession>
<organism evidence="2 3">
    <name type="scientific">Megasphaera paucivorans</name>
    <dbReference type="NCBI Taxonomy" id="349095"/>
    <lineage>
        <taxon>Bacteria</taxon>
        <taxon>Bacillati</taxon>
        <taxon>Bacillota</taxon>
        <taxon>Negativicutes</taxon>
        <taxon>Veillonellales</taxon>
        <taxon>Veillonellaceae</taxon>
        <taxon>Megasphaera</taxon>
    </lineage>
</organism>
<keyword evidence="1" id="KW-0472">Membrane</keyword>
<dbReference type="RefSeq" id="WP_091652015.1">
    <property type="nucleotide sequence ID" value="NZ_FNHQ01000029.1"/>
</dbReference>
<name>A0A1G9ZAY3_9FIRM</name>